<dbReference type="SMART" id="SM00863">
    <property type="entry name" value="tRNA_SAD"/>
    <property type="match status" value="1"/>
</dbReference>
<dbReference type="GO" id="GO:0006419">
    <property type="term" value="P:alanyl-tRNA aminoacylation"/>
    <property type="evidence" value="ECO:0007669"/>
    <property type="project" value="UniProtKB-UniRule"/>
</dbReference>
<feature type="binding site" evidence="14">
    <location>
        <position position="667"/>
    </location>
    <ligand>
        <name>Zn(2+)</name>
        <dbReference type="ChEBI" id="CHEBI:29105"/>
    </ligand>
</feature>
<dbReference type="NCBIfam" id="TIGR00344">
    <property type="entry name" value="alaS"/>
    <property type="match status" value="1"/>
</dbReference>
<dbReference type="InterPro" id="IPR012947">
    <property type="entry name" value="tRNA_SAD"/>
</dbReference>
<dbReference type="SUPFAM" id="SSF55681">
    <property type="entry name" value="Class II aaRS and biotin synthetases"/>
    <property type="match status" value="1"/>
</dbReference>
<evidence type="ECO:0000256" key="6">
    <source>
        <dbReference type="ARBA" id="ARBA00022741"/>
    </source>
</evidence>
<dbReference type="HAMAP" id="MF_00036_B">
    <property type="entry name" value="Ala_tRNA_synth_B"/>
    <property type="match status" value="1"/>
</dbReference>
<dbReference type="GO" id="GO:0000049">
    <property type="term" value="F:tRNA binding"/>
    <property type="evidence" value="ECO:0007669"/>
    <property type="project" value="UniProtKB-KW"/>
</dbReference>
<dbReference type="InterPro" id="IPR018162">
    <property type="entry name" value="Ala-tRNA-ligase_IIc_anticod-bd"/>
</dbReference>
<evidence type="ECO:0000256" key="14">
    <source>
        <dbReference type="HAMAP-Rule" id="MF_00036"/>
    </source>
</evidence>
<dbReference type="RefSeq" id="WP_262397879.1">
    <property type="nucleotide sequence ID" value="NZ_JACRTC010000005.1"/>
</dbReference>
<dbReference type="FunFam" id="3.30.54.20:FF:000001">
    <property type="entry name" value="Alanine--tRNA ligase"/>
    <property type="match status" value="1"/>
</dbReference>
<dbReference type="GO" id="GO:0140096">
    <property type="term" value="F:catalytic activity, acting on a protein"/>
    <property type="evidence" value="ECO:0007669"/>
    <property type="project" value="UniProtKB-ARBA"/>
</dbReference>
<dbReference type="FunFam" id="2.40.30.130:FF:000001">
    <property type="entry name" value="Alanine--tRNA ligase"/>
    <property type="match status" value="1"/>
</dbReference>
<evidence type="ECO:0000256" key="9">
    <source>
        <dbReference type="ARBA" id="ARBA00022884"/>
    </source>
</evidence>
<evidence type="ECO:0000256" key="15">
    <source>
        <dbReference type="SAM" id="Coils"/>
    </source>
</evidence>
<evidence type="ECO:0000256" key="7">
    <source>
        <dbReference type="ARBA" id="ARBA00022833"/>
    </source>
</evidence>
<dbReference type="FunFam" id="3.10.310.40:FF:000001">
    <property type="entry name" value="Alanine--tRNA ligase"/>
    <property type="match status" value="1"/>
</dbReference>
<protein>
    <recommendedName>
        <fullName evidence="14">Alanine--tRNA ligase</fullName>
        <ecNumber evidence="14">6.1.1.7</ecNumber>
    </recommendedName>
    <alternativeName>
        <fullName evidence="14">Alanyl-tRNA synthetase</fullName>
        <shortName evidence="14">AlaRS</shortName>
    </alternativeName>
</protein>
<dbReference type="Gene3D" id="3.30.54.20">
    <property type="match status" value="1"/>
</dbReference>
<keyword evidence="5 14" id="KW-0479">Metal-binding</keyword>
<dbReference type="Gene3D" id="2.40.30.130">
    <property type="match status" value="1"/>
</dbReference>
<dbReference type="GO" id="GO:0008270">
    <property type="term" value="F:zinc ion binding"/>
    <property type="evidence" value="ECO:0007669"/>
    <property type="project" value="UniProtKB-UniRule"/>
</dbReference>
<reference evidence="17" key="1">
    <citation type="submission" date="2020-08" db="EMBL/GenBank/DDBJ databases">
        <title>Genome public.</title>
        <authorList>
            <person name="Liu C."/>
            <person name="Sun Q."/>
        </authorList>
    </citation>
    <scope>NUCLEOTIDE SEQUENCE</scope>
    <source>
        <strain evidence="17">NSJ-54</strain>
    </source>
</reference>
<dbReference type="InterPro" id="IPR018165">
    <property type="entry name" value="Ala-tRNA-synth_IIc_core"/>
</dbReference>
<dbReference type="InterPro" id="IPR018163">
    <property type="entry name" value="Thr/Ala-tRNA-synth_IIc_edit"/>
</dbReference>
<dbReference type="AlphaFoldDB" id="A0A926EA88"/>
<dbReference type="Gene3D" id="3.30.930.10">
    <property type="entry name" value="Bira Bifunctional Protein, Domain 2"/>
    <property type="match status" value="1"/>
</dbReference>
<gene>
    <name evidence="14 17" type="primary">alaS</name>
    <name evidence="17" type="ORF">H8709_08085</name>
</gene>
<dbReference type="Proteomes" id="UP000660861">
    <property type="component" value="Unassembled WGS sequence"/>
</dbReference>
<dbReference type="Pfam" id="PF07973">
    <property type="entry name" value="tRNA_SAD"/>
    <property type="match status" value="1"/>
</dbReference>
<dbReference type="PANTHER" id="PTHR11777">
    <property type="entry name" value="ALANYL-TRNA SYNTHETASE"/>
    <property type="match status" value="1"/>
</dbReference>
<keyword evidence="9 14" id="KW-0694">RNA-binding</keyword>
<dbReference type="InterPro" id="IPR009000">
    <property type="entry name" value="Transl_B-barrel_sf"/>
</dbReference>
<dbReference type="Gene3D" id="3.30.980.10">
    <property type="entry name" value="Threonyl-trna Synthetase, Chain A, domain 2"/>
    <property type="match status" value="1"/>
</dbReference>
<dbReference type="InterPro" id="IPR050058">
    <property type="entry name" value="Ala-tRNA_ligase"/>
</dbReference>
<dbReference type="GO" id="GO:0004813">
    <property type="term" value="F:alanine-tRNA ligase activity"/>
    <property type="evidence" value="ECO:0007669"/>
    <property type="project" value="UniProtKB-UniRule"/>
</dbReference>
<keyword evidence="10 14" id="KW-0648">Protein biosynthesis</keyword>
<feature type="binding site" evidence="14">
    <location>
        <position position="565"/>
    </location>
    <ligand>
        <name>Zn(2+)</name>
        <dbReference type="ChEBI" id="CHEBI:29105"/>
    </ligand>
</feature>
<dbReference type="GO" id="GO:0005829">
    <property type="term" value="C:cytosol"/>
    <property type="evidence" value="ECO:0007669"/>
    <property type="project" value="TreeGrafter"/>
</dbReference>
<keyword evidence="18" id="KW-1185">Reference proteome</keyword>
<sequence>MQWTGLNELREKFLTFFESKGHTRLPSFPLVPIDDKSLLLINSGMAPMKKWFLGQATPPSKRVTTCQKCIRTPDIERVGKTSRHGTYFEMLGNFSFGDYFKHEATKWAWEFITEVLELPVDRIWVSIYENDEETKDIWVNEVGVDPGRIVRLGKEDNFWEIGSGPCGPCSEIYFDRGEEFGCGSPTCGVGCDCDRFVEFWNLVFSQFNGDGNDHYTPLEHPNIDTGMGLERLACIMQGVDNLFEVDTVQNIMKHIRQIAGVEYGVDEKTDVSLRVITDHIRSTTFMIGDGVVPQNEGRGYVLRRLLRRAARHGKLLGIKGPFLYQVVDTVIQENETAYPELKQNSEYIKKVVRVEEERFSKTIDQGMELLSEMIDKLESNMEGAILSGEQAFKLYDTFGFPIDLTREIIAEKAIGLDEEGFVKLMEEQKRKAREAHFSKDTVGWKDDSLKDVDVEDEFVGYVQPKAQAKIVAIVKDGETADSITEGDEAVIVLDKTPFYAESGGQVGDTGAIVDGTSVFKVTDCKKSPSGQFMHIGKMESGCLAVNDKVNAAIDEKRRQAIMRNHSCCHLLQAALRDVLGDHVHQAGSYVDDERLRFDFSHFAAMTPEEIAAVEKEVNEKILAGLPICVKEMPIEEAKKMGAMALFGEKYGDTVRVVNMDGYSIEFCGGTHLDNTAKAGLFKIISESSVAAGVRRIEATTGLGVLHLLDDANQVIVKSAENLKLANPSDLVGRTHAVAAELKEKEKELEALSQKMAYGKAEELMKNAKEVCGVRVVGATFSNMKAETVRAMCDTIKEKFPNIVAVLATSSDGKGNICAACGKEAVKMGVHAGKLIKEVAQIAGGNGGGRPDSAMAGVKDIFKMDEAIAAVPAILEKMLGK</sequence>
<dbReference type="PROSITE" id="PS50860">
    <property type="entry name" value="AA_TRNA_LIGASE_II_ALA"/>
    <property type="match status" value="1"/>
</dbReference>
<evidence type="ECO:0000256" key="1">
    <source>
        <dbReference type="ARBA" id="ARBA00004496"/>
    </source>
</evidence>
<organism evidence="17 18">
    <name type="scientific">Zongyangia hominis</name>
    <dbReference type="NCBI Taxonomy" id="2763677"/>
    <lineage>
        <taxon>Bacteria</taxon>
        <taxon>Bacillati</taxon>
        <taxon>Bacillota</taxon>
        <taxon>Clostridia</taxon>
        <taxon>Eubacteriales</taxon>
        <taxon>Oscillospiraceae</taxon>
        <taxon>Zongyangia</taxon>
    </lineage>
</organism>
<dbReference type="PANTHER" id="PTHR11777:SF9">
    <property type="entry name" value="ALANINE--TRNA LIGASE, CYTOPLASMIC"/>
    <property type="match status" value="1"/>
</dbReference>
<evidence type="ECO:0000259" key="16">
    <source>
        <dbReference type="PROSITE" id="PS50860"/>
    </source>
</evidence>
<keyword evidence="14" id="KW-0963">Cytoplasm</keyword>
<dbReference type="EMBL" id="JACRTC010000005">
    <property type="protein sequence ID" value="MBC8570785.1"/>
    <property type="molecule type" value="Genomic_DNA"/>
</dbReference>
<keyword evidence="6 14" id="KW-0547">Nucleotide-binding</keyword>
<dbReference type="SUPFAM" id="SSF50447">
    <property type="entry name" value="Translation proteins"/>
    <property type="match status" value="1"/>
</dbReference>
<comment type="function">
    <text evidence="12 14">Catalyzes the attachment of alanine to tRNA(Ala) in a two-step reaction: alanine is first activated by ATP to form Ala-AMP and then transferred to the acceptor end of tRNA(Ala). Also edits incorrectly charged Ser-tRNA(Ala) and Gly-tRNA(Ala) via its editing domain.</text>
</comment>
<dbReference type="GO" id="GO:0005524">
    <property type="term" value="F:ATP binding"/>
    <property type="evidence" value="ECO:0007669"/>
    <property type="project" value="UniProtKB-UniRule"/>
</dbReference>
<dbReference type="InterPro" id="IPR045864">
    <property type="entry name" value="aa-tRNA-synth_II/BPL/LPL"/>
</dbReference>
<dbReference type="Pfam" id="PF01411">
    <property type="entry name" value="tRNA-synt_2c"/>
    <property type="match status" value="1"/>
</dbReference>
<evidence type="ECO:0000256" key="3">
    <source>
        <dbReference type="ARBA" id="ARBA00022555"/>
    </source>
</evidence>
<evidence type="ECO:0000256" key="5">
    <source>
        <dbReference type="ARBA" id="ARBA00022723"/>
    </source>
</evidence>
<keyword evidence="11 14" id="KW-0030">Aminoacyl-tRNA synthetase</keyword>
<keyword evidence="7 14" id="KW-0862">Zinc</keyword>
<feature type="coiled-coil region" evidence="15">
    <location>
        <begin position="734"/>
        <end position="761"/>
    </location>
</feature>
<keyword evidence="3 14" id="KW-0820">tRNA-binding</keyword>
<evidence type="ECO:0000256" key="10">
    <source>
        <dbReference type="ARBA" id="ARBA00022917"/>
    </source>
</evidence>
<dbReference type="Gene3D" id="3.10.310.40">
    <property type="match status" value="1"/>
</dbReference>
<keyword evidence="15" id="KW-0175">Coiled coil</keyword>
<dbReference type="SUPFAM" id="SSF101353">
    <property type="entry name" value="Putative anticodon-binding domain of alanyl-tRNA synthetase (AlaRS)"/>
    <property type="match status" value="1"/>
</dbReference>
<evidence type="ECO:0000256" key="4">
    <source>
        <dbReference type="ARBA" id="ARBA00022598"/>
    </source>
</evidence>
<comment type="subcellular location">
    <subcellularLocation>
        <location evidence="1 14">Cytoplasm</location>
    </subcellularLocation>
</comment>
<evidence type="ECO:0000313" key="17">
    <source>
        <dbReference type="EMBL" id="MBC8570785.1"/>
    </source>
</evidence>
<dbReference type="GO" id="GO:0002161">
    <property type="term" value="F:aminoacyl-tRNA deacylase activity"/>
    <property type="evidence" value="ECO:0007669"/>
    <property type="project" value="TreeGrafter"/>
</dbReference>
<feature type="binding site" evidence="14">
    <location>
        <position position="569"/>
    </location>
    <ligand>
        <name>Zn(2+)</name>
        <dbReference type="ChEBI" id="CHEBI:29105"/>
    </ligand>
</feature>
<dbReference type="SUPFAM" id="SSF55186">
    <property type="entry name" value="ThrRS/AlaRS common domain"/>
    <property type="match status" value="1"/>
</dbReference>
<keyword evidence="8 14" id="KW-0067">ATP-binding</keyword>
<dbReference type="CDD" id="cd00673">
    <property type="entry name" value="AlaRS_core"/>
    <property type="match status" value="1"/>
</dbReference>
<dbReference type="InterPro" id="IPR023033">
    <property type="entry name" value="Ala_tRNA_ligase_euk/bac"/>
</dbReference>
<evidence type="ECO:0000256" key="11">
    <source>
        <dbReference type="ARBA" id="ARBA00023146"/>
    </source>
</evidence>
<dbReference type="InterPro" id="IPR003156">
    <property type="entry name" value="DHHA1_dom"/>
</dbReference>
<evidence type="ECO:0000313" key="18">
    <source>
        <dbReference type="Proteomes" id="UP000660861"/>
    </source>
</evidence>
<evidence type="ECO:0000256" key="12">
    <source>
        <dbReference type="ARBA" id="ARBA00024779"/>
    </source>
</evidence>
<proteinExistence type="inferred from homology"/>
<comment type="caution">
    <text evidence="17">The sequence shown here is derived from an EMBL/GenBank/DDBJ whole genome shotgun (WGS) entry which is preliminary data.</text>
</comment>
<comment type="catalytic activity">
    <reaction evidence="13 14">
        <text>tRNA(Ala) + L-alanine + ATP = L-alanyl-tRNA(Ala) + AMP + diphosphate</text>
        <dbReference type="Rhea" id="RHEA:12540"/>
        <dbReference type="Rhea" id="RHEA-COMP:9657"/>
        <dbReference type="Rhea" id="RHEA-COMP:9923"/>
        <dbReference type="ChEBI" id="CHEBI:30616"/>
        <dbReference type="ChEBI" id="CHEBI:33019"/>
        <dbReference type="ChEBI" id="CHEBI:57972"/>
        <dbReference type="ChEBI" id="CHEBI:78442"/>
        <dbReference type="ChEBI" id="CHEBI:78497"/>
        <dbReference type="ChEBI" id="CHEBI:456215"/>
        <dbReference type="EC" id="6.1.1.7"/>
    </reaction>
</comment>
<evidence type="ECO:0000256" key="8">
    <source>
        <dbReference type="ARBA" id="ARBA00022840"/>
    </source>
</evidence>
<feature type="binding site" evidence="14">
    <location>
        <position position="671"/>
    </location>
    <ligand>
        <name>Zn(2+)</name>
        <dbReference type="ChEBI" id="CHEBI:29105"/>
    </ligand>
</feature>
<keyword evidence="4 14" id="KW-0436">Ligase</keyword>
<feature type="domain" description="Alanyl-transfer RNA synthetases family profile" evidence="16">
    <location>
        <begin position="4"/>
        <end position="710"/>
    </location>
</feature>
<comment type="domain">
    <text evidence="14">Consists of three domains; the N-terminal catalytic domain, the editing domain and the C-terminal C-Ala domain. The editing domain removes incorrectly charged amino acids, while the C-Ala domain, along with tRNA(Ala), serves as a bridge to cooperatively bring together the editing and aminoacylation centers thus stimulating deacylation of misacylated tRNAs.</text>
</comment>
<comment type="similarity">
    <text evidence="2 14">Belongs to the class-II aminoacyl-tRNA synthetase family.</text>
</comment>
<accession>A0A926EA88</accession>
<dbReference type="FunFam" id="3.30.930.10:FF:000004">
    <property type="entry name" value="Alanine--tRNA ligase"/>
    <property type="match status" value="1"/>
</dbReference>
<evidence type="ECO:0000256" key="2">
    <source>
        <dbReference type="ARBA" id="ARBA00008226"/>
    </source>
</evidence>
<dbReference type="InterPro" id="IPR002318">
    <property type="entry name" value="Ala-tRNA-lgiase_IIc"/>
</dbReference>
<dbReference type="EC" id="6.1.1.7" evidence="14"/>
<dbReference type="Pfam" id="PF02272">
    <property type="entry name" value="DHHA1"/>
    <property type="match status" value="1"/>
</dbReference>
<name>A0A926EA88_9FIRM</name>
<dbReference type="InterPro" id="IPR018164">
    <property type="entry name" value="Ala-tRNA-synth_IIc_N"/>
</dbReference>
<dbReference type="GO" id="GO:0016740">
    <property type="term" value="F:transferase activity"/>
    <property type="evidence" value="ECO:0007669"/>
    <property type="project" value="UniProtKB-ARBA"/>
</dbReference>
<comment type="cofactor">
    <cofactor evidence="14">
        <name>Zn(2+)</name>
        <dbReference type="ChEBI" id="CHEBI:29105"/>
    </cofactor>
    <text evidence="14">Binds 1 zinc ion per subunit.</text>
</comment>
<evidence type="ECO:0000256" key="13">
    <source>
        <dbReference type="ARBA" id="ARBA00048300"/>
    </source>
</evidence>
<dbReference type="PRINTS" id="PR00980">
    <property type="entry name" value="TRNASYNTHALA"/>
</dbReference>
<dbReference type="FunFam" id="3.30.980.10:FF:000004">
    <property type="entry name" value="Alanine--tRNA ligase, cytoplasmic"/>
    <property type="match status" value="1"/>
</dbReference>